<dbReference type="EMBL" id="JADGKB010000077">
    <property type="protein sequence ID" value="KAJ3254808.1"/>
    <property type="molecule type" value="Genomic_DNA"/>
</dbReference>
<feature type="domain" description="VPS9" evidence="1">
    <location>
        <begin position="402"/>
        <end position="539"/>
    </location>
</feature>
<reference evidence="2" key="1">
    <citation type="submission" date="2020-05" db="EMBL/GenBank/DDBJ databases">
        <title>Phylogenomic resolution of chytrid fungi.</title>
        <authorList>
            <person name="Stajich J.E."/>
            <person name="Amses K."/>
            <person name="Simmons R."/>
            <person name="Seto K."/>
            <person name="Myers J."/>
            <person name="Bonds A."/>
            <person name="Quandt C.A."/>
            <person name="Barry K."/>
            <person name="Liu P."/>
            <person name="Grigoriev I."/>
            <person name="Longcore J.E."/>
            <person name="James T.Y."/>
        </authorList>
    </citation>
    <scope>NUCLEOTIDE SEQUENCE</scope>
    <source>
        <strain evidence="2">PLAUS21</strain>
    </source>
</reference>
<protein>
    <recommendedName>
        <fullName evidence="1">VPS9 domain-containing protein</fullName>
    </recommendedName>
</protein>
<proteinExistence type="predicted"/>
<organism evidence="2 3">
    <name type="scientific">Boothiomyces macroporosus</name>
    <dbReference type="NCBI Taxonomy" id="261099"/>
    <lineage>
        <taxon>Eukaryota</taxon>
        <taxon>Fungi</taxon>
        <taxon>Fungi incertae sedis</taxon>
        <taxon>Chytridiomycota</taxon>
        <taxon>Chytridiomycota incertae sedis</taxon>
        <taxon>Chytridiomycetes</taxon>
        <taxon>Rhizophydiales</taxon>
        <taxon>Terramycetaceae</taxon>
        <taxon>Boothiomyces</taxon>
    </lineage>
</organism>
<gene>
    <name evidence="2" type="ORF">HK103_006798</name>
</gene>
<dbReference type="Pfam" id="PF02204">
    <property type="entry name" value="VPS9"/>
    <property type="match status" value="1"/>
</dbReference>
<dbReference type="Proteomes" id="UP001210925">
    <property type="component" value="Unassembled WGS sequence"/>
</dbReference>
<evidence type="ECO:0000259" key="1">
    <source>
        <dbReference type="PROSITE" id="PS51205"/>
    </source>
</evidence>
<keyword evidence="3" id="KW-1185">Reference proteome</keyword>
<accession>A0AAD5UDU4</accession>
<dbReference type="AlphaFoldDB" id="A0AAD5UDU4"/>
<dbReference type="Gene3D" id="1.20.1050.80">
    <property type="entry name" value="VPS9 domain"/>
    <property type="match status" value="1"/>
</dbReference>
<dbReference type="InterPro" id="IPR037191">
    <property type="entry name" value="VPS9_dom_sf"/>
</dbReference>
<sequence length="570" mass="65461">MSQTTLIGNEDADRLINQMKSAEKFEYAQGYKPIVEHYSDAESEHQQEEQQQEEDEEEYLLPAYIHLITLGDTIKSIAKHYSTSIEILQRANCITEITEEIFCKRKFIVIPSKSTFNEFIFESEQVFVADSSVYDKGYFDTHTFILNPDYKQQVLSGLGIVGYLKNNNLILKRKDDLDCEPQRAYDELDHNNNVCIKILSAQQVHTIKQETVLLMRIDRPITRNEFAKPLKISTLSSSKHLYSGISLYSVLDSLQAPIDNVKQVTNNVFDTLQAPINNVLPILSNYKFTPTELPIPNCNEPGFLLFIDLLKQPKSEHYCLAVQKYALQIANYSAPLKQESKLEPLQKILYSCIEDFSNKLSQDPDLKTVDQDYIFSIQEGLESYLISLNYDKIRSRLMKVEFDKDLMLTRRLTLFATFGIEIDVPTELKADLADLVKQCYLELLRFETSTTPTQKLFYLHSFVDLISSFTHDKIQTDADLFLSLVIYILQKTIPVSLYSSLKFTQLKYSRHMEGVDEYCIVSLEAAISWINLYDMGKLGLPEDILRVMSVSVDKGTKSKLTHGISIMSEL</sequence>
<name>A0AAD5UDU4_9FUNG</name>
<evidence type="ECO:0000313" key="2">
    <source>
        <dbReference type="EMBL" id="KAJ3254808.1"/>
    </source>
</evidence>
<comment type="caution">
    <text evidence="2">The sequence shown here is derived from an EMBL/GenBank/DDBJ whole genome shotgun (WGS) entry which is preliminary data.</text>
</comment>
<dbReference type="InterPro" id="IPR003123">
    <property type="entry name" value="VPS9"/>
</dbReference>
<dbReference type="PROSITE" id="PS51205">
    <property type="entry name" value="VPS9"/>
    <property type="match status" value="1"/>
</dbReference>
<evidence type="ECO:0000313" key="3">
    <source>
        <dbReference type="Proteomes" id="UP001210925"/>
    </source>
</evidence>
<dbReference type="SUPFAM" id="SSF109993">
    <property type="entry name" value="VPS9 domain"/>
    <property type="match status" value="1"/>
</dbReference>